<dbReference type="InterPro" id="IPR020845">
    <property type="entry name" value="AMP-binding_CS"/>
</dbReference>
<evidence type="ECO:0000313" key="4">
    <source>
        <dbReference type="EMBL" id="KAK2109426.1"/>
    </source>
</evidence>
<keyword evidence="5" id="KW-1185">Reference proteome</keyword>
<dbReference type="PROSITE" id="PS00455">
    <property type="entry name" value="AMP_BINDING"/>
    <property type="match status" value="1"/>
</dbReference>
<dbReference type="Proteomes" id="UP001266305">
    <property type="component" value="Unassembled WGS sequence"/>
</dbReference>
<evidence type="ECO:0000259" key="3">
    <source>
        <dbReference type="Pfam" id="PF00501"/>
    </source>
</evidence>
<organism evidence="4 5">
    <name type="scientific">Saguinus oedipus</name>
    <name type="common">Cotton-top tamarin</name>
    <name type="synonym">Oedipomidas oedipus</name>
    <dbReference type="NCBI Taxonomy" id="9490"/>
    <lineage>
        <taxon>Eukaryota</taxon>
        <taxon>Metazoa</taxon>
        <taxon>Chordata</taxon>
        <taxon>Craniata</taxon>
        <taxon>Vertebrata</taxon>
        <taxon>Euteleostomi</taxon>
        <taxon>Mammalia</taxon>
        <taxon>Eutheria</taxon>
        <taxon>Euarchontoglires</taxon>
        <taxon>Primates</taxon>
        <taxon>Haplorrhini</taxon>
        <taxon>Platyrrhini</taxon>
        <taxon>Cebidae</taxon>
        <taxon>Callitrichinae</taxon>
        <taxon>Saguinus</taxon>
    </lineage>
</organism>
<evidence type="ECO:0000313" key="5">
    <source>
        <dbReference type="Proteomes" id="UP001266305"/>
    </source>
</evidence>
<accession>A0ABQ9VJ82</accession>
<dbReference type="SUPFAM" id="SSF56801">
    <property type="entry name" value="Acetyl-CoA synthetase-like"/>
    <property type="match status" value="1"/>
</dbReference>
<gene>
    <name evidence="4" type="primary">ACSS1_1</name>
    <name evidence="4" type="ORF">P7K49_009172</name>
</gene>
<keyword evidence="2" id="KW-0443">Lipid metabolism</keyword>
<feature type="domain" description="AMP-dependent synthetase/ligase" evidence="3">
    <location>
        <begin position="9"/>
        <end position="81"/>
    </location>
</feature>
<evidence type="ECO:0000256" key="1">
    <source>
        <dbReference type="ARBA" id="ARBA00013275"/>
    </source>
</evidence>
<proteinExistence type="predicted"/>
<dbReference type="Gene3D" id="3.40.50.12780">
    <property type="entry name" value="N-terminal domain of ligase-like"/>
    <property type="match status" value="2"/>
</dbReference>
<dbReference type="InterPro" id="IPR042099">
    <property type="entry name" value="ANL_N_sf"/>
</dbReference>
<dbReference type="PANTHER" id="PTHR24095">
    <property type="entry name" value="ACETYL-COENZYME A SYNTHETASE"/>
    <property type="match status" value="1"/>
</dbReference>
<evidence type="ECO:0000256" key="2">
    <source>
        <dbReference type="ARBA" id="ARBA00023098"/>
    </source>
</evidence>
<comment type="caution">
    <text evidence="4">The sequence shown here is derived from an EMBL/GenBank/DDBJ whole genome shotgun (WGS) entry which is preliminary data.</text>
</comment>
<feature type="domain" description="AMP-dependent synthetase/ligase" evidence="3">
    <location>
        <begin position="137"/>
        <end position="339"/>
    </location>
</feature>
<dbReference type="EC" id="6.2.1.1" evidence="1"/>
<reference evidence="4 5" key="1">
    <citation type="submission" date="2023-05" db="EMBL/GenBank/DDBJ databases">
        <title>B98-5 Cell Line De Novo Hybrid Assembly: An Optical Mapping Approach.</title>
        <authorList>
            <person name="Kananen K."/>
            <person name="Auerbach J.A."/>
            <person name="Kautto E."/>
            <person name="Blachly J.S."/>
        </authorList>
    </citation>
    <scope>NUCLEOTIDE SEQUENCE [LARGE SCALE GENOMIC DNA]</scope>
    <source>
        <strain evidence="4">B95-8</strain>
        <tissue evidence="4">Cell line</tissue>
    </source>
</reference>
<name>A0ABQ9VJ82_SAGOE</name>
<protein>
    <recommendedName>
        <fullName evidence="1">acetate--CoA ligase</fullName>
        <ecNumber evidence="1">6.2.1.1</ecNumber>
    </recommendedName>
</protein>
<dbReference type="PANTHER" id="PTHR24095:SF110">
    <property type="entry name" value="ACETYL-COENZYME A SYNTHETASE 2-LIKE, MITOCHONDRIAL"/>
    <property type="match status" value="1"/>
</dbReference>
<sequence length="447" mass="48713">MPFSSPCRRELLETTCRLANTLKRFGVHRGDRVAVYMPVSPLAVAAMLACARIGAVHTVVFAGFSAESLAGRIKDALGKALALLHGTQGLESGQPLTFFVECFTQDWTESVTLLGLGCPVRRRAMRMKAERRLMRNCKVVVTSNQGLRGGRVVELKKIVDQAVKHCPTVQRVLVAHRTDSKVHMGDLDVPLEQEMAKEDPVCAPESMGSEDMLFMLYTSGSTGLPKGVVHTQAGYLLYAALTHKLVFDHQPGDIFGCVADIGWITGHSYVVYGPLCNGATSVLFESTPVYPNAGRYWETVERLKINQFYGAPTAIRLLLKYGDAWVKKYDRSSLRTLGSALWEAKGRSHALLACSQYATLAGGAESCDVWHLGFPASVSMLRVGVLHTLARASAVPACLLLQFHSPDPSQATGISSHDIQSIESGPCCSCAFVPVSSVKFLYWMQLC</sequence>
<dbReference type="Pfam" id="PF00501">
    <property type="entry name" value="AMP-binding"/>
    <property type="match status" value="2"/>
</dbReference>
<dbReference type="EMBL" id="JASSZA010000005">
    <property type="protein sequence ID" value="KAK2109426.1"/>
    <property type="molecule type" value="Genomic_DNA"/>
</dbReference>
<dbReference type="InterPro" id="IPR000873">
    <property type="entry name" value="AMP-dep_synth/lig_dom"/>
</dbReference>